<reference evidence="1" key="2">
    <citation type="journal article" date="2015" name="Data Brief">
        <title>Shoot transcriptome of the giant reed, Arundo donax.</title>
        <authorList>
            <person name="Barrero R.A."/>
            <person name="Guerrero F.D."/>
            <person name="Moolhuijzen P."/>
            <person name="Goolsby J.A."/>
            <person name="Tidwell J."/>
            <person name="Bellgard S.E."/>
            <person name="Bellgard M.I."/>
        </authorList>
    </citation>
    <scope>NUCLEOTIDE SEQUENCE</scope>
    <source>
        <tissue evidence="1">Shoot tissue taken approximately 20 cm above the soil surface</tissue>
    </source>
</reference>
<reference evidence="1" key="1">
    <citation type="submission" date="2014-09" db="EMBL/GenBank/DDBJ databases">
        <authorList>
            <person name="Magalhaes I.L.F."/>
            <person name="Oliveira U."/>
            <person name="Santos F.R."/>
            <person name="Vidigal T.H.D.A."/>
            <person name="Brescovit A.D."/>
            <person name="Santos A.J."/>
        </authorList>
    </citation>
    <scope>NUCLEOTIDE SEQUENCE</scope>
    <source>
        <tissue evidence="1">Shoot tissue taken approximately 20 cm above the soil surface</tissue>
    </source>
</reference>
<evidence type="ECO:0000313" key="1">
    <source>
        <dbReference type="EMBL" id="JAD80139.1"/>
    </source>
</evidence>
<dbReference type="EMBL" id="GBRH01217756">
    <property type="protein sequence ID" value="JAD80139.1"/>
    <property type="molecule type" value="Transcribed_RNA"/>
</dbReference>
<proteinExistence type="predicted"/>
<accession>A0A0A9CV12</accession>
<dbReference type="AlphaFoldDB" id="A0A0A9CV12"/>
<protein>
    <submittedName>
        <fullName evidence="1">Uncharacterized protein</fullName>
    </submittedName>
</protein>
<name>A0A0A9CV12_ARUDO</name>
<organism evidence="1">
    <name type="scientific">Arundo donax</name>
    <name type="common">Giant reed</name>
    <name type="synonym">Donax arundinaceus</name>
    <dbReference type="NCBI Taxonomy" id="35708"/>
    <lineage>
        <taxon>Eukaryota</taxon>
        <taxon>Viridiplantae</taxon>
        <taxon>Streptophyta</taxon>
        <taxon>Embryophyta</taxon>
        <taxon>Tracheophyta</taxon>
        <taxon>Spermatophyta</taxon>
        <taxon>Magnoliopsida</taxon>
        <taxon>Liliopsida</taxon>
        <taxon>Poales</taxon>
        <taxon>Poaceae</taxon>
        <taxon>PACMAD clade</taxon>
        <taxon>Arundinoideae</taxon>
        <taxon>Arundineae</taxon>
        <taxon>Arundo</taxon>
    </lineage>
</organism>
<sequence length="53" mass="5936">MAPGFSCIRIIRRIGDGVVPNWQGICTCFFGHLWQTCANCSCSQTFSFQTRSC</sequence>